<dbReference type="AlphaFoldDB" id="A0AAD9LXT5"/>
<feature type="transmembrane region" description="Helical" evidence="1">
    <location>
        <begin position="148"/>
        <end position="166"/>
    </location>
</feature>
<dbReference type="GO" id="GO:0006666">
    <property type="term" value="P:3-keto-sphinganine metabolic process"/>
    <property type="evidence" value="ECO:0007669"/>
    <property type="project" value="TreeGrafter"/>
</dbReference>
<dbReference type="InterPro" id="IPR036291">
    <property type="entry name" value="NAD(P)-bd_dom_sf"/>
</dbReference>
<dbReference type="SUPFAM" id="SSF51735">
    <property type="entry name" value="NAD(P)-binding Rossmann-fold domains"/>
    <property type="match status" value="1"/>
</dbReference>
<protein>
    <submittedName>
        <fullName evidence="2">Short chain dehydrogenase</fullName>
    </submittedName>
</protein>
<evidence type="ECO:0000313" key="2">
    <source>
        <dbReference type="EMBL" id="KAK2026321.1"/>
    </source>
</evidence>
<dbReference type="GO" id="GO:0005789">
    <property type="term" value="C:endoplasmic reticulum membrane"/>
    <property type="evidence" value="ECO:0007669"/>
    <property type="project" value="TreeGrafter"/>
</dbReference>
<reference evidence="2" key="1">
    <citation type="submission" date="2021-06" db="EMBL/GenBank/DDBJ databases">
        <title>Comparative genomics, transcriptomics and evolutionary studies reveal genomic signatures of adaptation to plant cell wall in hemibiotrophic fungi.</title>
        <authorList>
            <consortium name="DOE Joint Genome Institute"/>
            <person name="Baroncelli R."/>
            <person name="Diaz J.F."/>
            <person name="Benocci T."/>
            <person name="Peng M."/>
            <person name="Battaglia E."/>
            <person name="Haridas S."/>
            <person name="Andreopoulos W."/>
            <person name="Labutti K."/>
            <person name="Pangilinan J."/>
            <person name="Floch G.L."/>
            <person name="Makela M.R."/>
            <person name="Henrissat B."/>
            <person name="Grigoriev I.V."/>
            <person name="Crouch J.A."/>
            <person name="De Vries R.P."/>
            <person name="Sukno S.A."/>
            <person name="Thon M.R."/>
        </authorList>
    </citation>
    <scope>NUCLEOTIDE SEQUENCE</scope>
    <source>
        <strain evidence="2">MAFF235873</strain>
    </source>
</reference>
<keyword evidence="1" id="KW-0472">Membrane</keyword>
<dbReference type="PANTHER" id="PTHR43550">
    <property type="entry name" value="3-KETODIHYDROSPHINGOSINE REDUCTASE"/>
    <property type="match status" value="1"/>
</dbReference>
<evidence type="ECO:0000313" key="3">
    <source>
        <dbReference type="Proteomes" id="UP001232148"/>
    </source>
</evidence>
<dbReference type="Proteomes" id="UP001232148">
    <property type="component" value="Unassembled WGS sequence"/>
</dbReference>
<dbReference type="PANTHER" id="PTHR43550:SF3">
    <property type="entry name" value="3-KETODIHYDROSPHINGOSINE REDUCTASE"/>
    <property type="match status" value="1"/>
</dbReference>
<dbReference type="GO" id="GO:0030148">
    <property type="term" value="P:sphingolipid biosynthetic process"/>
    <property type="evidence" value="ECO:0007669"/>
    <property type="project" value="TreeGrafter"/>
</dbReference>
<dbReference type="EMBL" id="MU842917">
    <property type="protein sequence ID" value="KAK2026321.1"/>
    <property type="molecule type" value="Genomic_DNA"/>
</dbReference>
<dbReference type="GO" id="GO:0047560">
    <property type="term" value="F:3-dehydrosphinganine reductase activity"/>
    <property type="evidence" value="ECO:0007669"/>
    <property type="project" value="TreeGrafter"/>
</dbReference>
<accession>A0AAD9LXT5</accession>
<gene>
    <name evidence="2" type="ORF">LX32DRAFT_730195</name>
</gene>
<keyword evidence="1" id="KW-0812">Transmembrane</keyword>
<name>A0AAD9LXT5_9PEZI</name>
<dbReference type="Pfam" id="PF00106">
    <property type="entry name" value="adh_short"/>
    <property type="match status" value="1"/>
</dbReference>
<dbReference type="Gene3D" id="3.40.50.720">
    <property type="entry name" value="NAD(P)-binding Rossmann-like Domain"/>
    <property type="match status" value="1"/>
</dbReference>
<proteinExistence type="predicted"/>
<organism evidence="2 3">
    <name type="scientific">Colletotrichum zoysiae</name>
    <dbReference type="NCBI Taxonomy" id="1216348"/>
    <lineage>
        <taxon>Eukaryota</taxon>
        <taxon>Fungi</taxon>
        <taxon>Dikarya</taxon>
        <taxon>Ascomycota</taxon>
        <taxon>Pezizomycotina</taxon>
        <taxon>Sordariomycetes</taxon>
        <taxon>Hypocreomycetidae</taxon>
        <taxon>Glomerellales</taxon>
        <taxon>Glomerellaceae</taxon>
        <taxon>Colletotrichum</taxon>
        <taxon>Colletotrichum graminicola species complex</taxon>
    </lineage>
</organism>
<comment type="caution">
    <text evidence="2">The sequence shown here is derived from an EMBL/GenBank/DDBJ whole genome shotgun (WGS) entry which is preliminary data.</text>
</comment>
<feature type="transmembrane region" description="Helical" evidence="1">
    <location>
        <begin position="281"/>
        <end position="297"/>
    </location>
</feature>
<dbReference type="InterPro" id="IPR002347">
    <property type="entry name" value="SDR_fam"/>
</dbReference>
<sequence length="316" mass="35150">MKAQRQYEGQIVCVAGGSRGLGLLMAVEFAKKGASVIILARNPKTLEVAKAKIIAARQTEEQTVHAIAVDLSDHYALRNAMSEHDATPDVLICSVGGTTPAQIGFLADLKPEALVSCFDSNYNAALFITQWCVQRWIKSPYPKRTRRLVYIASSAAFVALPGYVAYTPPKTALRALADTLRQELLLYGDESMYRVHIAFPAAFTTDAFLEEQEGKPKLLKQMEDSDYATKEELFRKVQSVEEIATGILDGIRKGRFIITTNMTTDLTLNNMRGPSPRSSPLYDYFMSFVGALAFPVVRRKFDKMTSQYGRDKGLRK</sequence>
<keyword evidence="3" id="KW-1185">Reference proteome</keyword>
<keyword evidence="1" id="KW-1133">Transmembrane helix</keyword>
<evidence type="ECO:0000256" key="1">
    <source>
        <dbReference type="SAM" id="Phobius"/>
    </source>
</evidence>